<dbReference type="InterPro" id="IPR024775">
    <property type="entry name" value="DinB-like"/>
</dbReference>
<protein>
    <submittedName>
        <fullName evidence="2">DinB superfamily protein</fullName>
    </submittedName>
</protein>
<gene>
    <name evidence="2" type="ORF">SAMN04489797_0078</name>
</gene>
<reference evidence="2 3" key="1">
    <citation type="submission" date="2016-10" db="EMBL/GenBank/DDBJ databases">
        <authorList>
            <person name="Varghese N."/>
            <person name="Submissions S."/>
        </authorList>
    </citation>
    <scope>NUCLEOTIDE SEQUENCE [LARGE SCALE GENOMIC DNA]</scope>
    <source>
        <strain evidence="2 3">RHA_55</strain>
    </source>
</reference>
<dbReference type="EMBL" id="LT629774">
    <property type="protein sequence ID" value="SDR77283.1"/>
    <property type="molecule type" value="Genomic_DNA"/>
</dbReference>
<dbReference type="Gene3D" id="1.20.120.450">
    <property type="entry name" value="dinb family like domain"/>
    <property type="match status" value="1"/>
</dbReference>
<dbReference type="SUPFAM" id="SSF109854">
    <property type="entry name" value="DinB/YfiT-like putative metalloenzymes"/>
    <property type="match status" value="1"/>
</dbReference>
<dbReference type="STRING" id="1249933.SAMN04489797_0078"/>
<dbReference type="InterPro" id="IPR034660">
    <property type="entry name" value="DinB/YfiT-like"/>
</dbReference>
<dbReference type="RefSeq" id="WP_092443149.1">
    <property type="nucleotide sequence ID" value="NZ_LT629774.1"/>
</dbReference>
<evidence type="ECO:0000313" key="3">
    <source>
        <dbReference type="Proteomes" id="UP000198963"/>
    </source>
</evidence>
<keyword evidence="3" id="KW-1185">Reference proteome</keyword>
<evidence type="ECO:0000313" key="2">
    <source>
        <dbReference type="EMBL" id="SDR77283.1"/>
    </source>
</evidence>
<dbReference type="Proteomes" id="UP000198963">
    <property type="component" value="Chromosome I"/>
</dbReference>
<dbReference type="AlphaFoldDB" id="A0A1H1LS20"/>
<organism evidence="2 3">
    <name type="scientific">Winogradskyella sediminis</name>
    <dbReference type="NCBI Taxonomy" id="1382466"/>
    <lineage>
        <taxon>Bacteria</taxon>
        <taxon>Pseudomonadati</taxon>
        <taxon>Bacteroidota</taxon>
        <taxon>Flavobacteriia</taxon>
        <taxon>Flavobacteriales</taxon>
        <taxon>Flavobacteriaceae</taxon>
        <taxon>Winogradskyella</taxon>
    </lineage>
</organism>
<evidence type="ECO:0000259" key="1">
    <source>
        <dbReference type="Pfam" id="PF12867"/>
    </source>
</evidence>
<sequence length="171" mass="19418">MSLSLISKSEYNVFYQPYIDAVKDVGLLEGLKLSGEAVNSFLLSIPIEKHRYAYAKGKWTIHDVLLHIIDTERIFAYRALRIARGDKTPLAGFEQDDYVIQACANSRSFESLLKEYNTVRLTTIMLFESFDAATLLNIGEASGFPVSVRAIGYIICGHEKHHIKIIKERYL</sequence>
<proteinExistence type="predicted"/>
<feature type="domain" description="DinB-like" evidence="1">
    <location>
        <begin position="36"/>
        <end position="166"/>
    </location>
</feature>
<dbReference type="Pfam" id="PF12867">
    <property type="entry name" value="DinB_2"/>
    <property type="match status" value="1"/>
</dbReference>
<name>A0A1H1LS20_9FLAO</name>
<accession>A0A1H1LS20</accession>